<evidence type="ECO:0000313" key="10">
    <source>
        <dbReference type="EMBL" id="RDC61336.1"/>
    </source>
</evidence>
<evidence type="ECO:0000256" key="3">
    <source>
        <dbReference type="ARBA" id="ARBA00022989"/>
    </source>
</evidence>
<keyword evidence="4 10" id="KW-0560">Oxidoreductase</keyword>
<dbReference type="EC" id="1.14.16.5" evidence="10"/>
<dbReference type="EMBL" id="QBKA01000002">
    <property type="protein sequence ID" value="RDC58884.1"/>
    <property type="molecule type" value="Genomic_DNA"/>
</dbReference>
<proteinExistence type="predicted"/>
<comment type="caution">
    <text evidence="10">The sequence shown here is derived from an EMBL/GenBank/DDBJ whole genome shotgun (WGS) entry which is preliminary data.</text>
</comment>
<accession>A0A369QDN8</accession>
<keyword evidence="2 7" id="KW-0812">Transmembrane</keyword>
<evidence type="ECO:0000259" key="8">
    <source>
        <dbReference type="Pfam" id="PF04116"/>
    </source>
</evidence>
<dbReference type="GO" id="GO:0005506">
    <property type="term" value="F:iron ion binding"/>
    <property type="evidence" value="ECO:0007669"/>
    <property type="project" value="InterPro"/>
</dbReference>
<dbReference type="AlphaFoldDB" id="A0A369QDN8"/>
<evidence type="ECO:0000256" key="4">
    <source>
        <dbReference type="ARBA" id="ARBA00023002"/>
    </source>
</evidence>
<keyword evidence="6 7" id="KW-0472">Membrane</keyword>
<dbReference type="GO" id="GO:0006643">
    <property type="term" value="P:membrane lipid metabolic process"/>
    <property type="evidence" value="ECO:0007669"/>
    <property type="project" value="TreeGrafter"/>
</dbReference>
<dbReference type="Proteomes" id="UP000253727">
    <property type="component" value="Unassembled WGS sequence"/>
</dbReference>
<dbReference type="RefSeq" id="WP_115365340.1">
    <property type="nucleotide sequence ID" value="NZ_QBKA01000002.1"/>
</dbReference>
<dbReference type="OrthoDB" id="9770329at2"/>
<name>A0A369QDN8_9SPHN</name>
<keyword evidence="11" id="KW-1185">Reference proteome</keyword>
<feature type="domain" description="Fatty acid hydroxylase" evidence="8">
    <location>
        <begin position="94"/>
        <end position="224"/>
    </location>
</feature>
<evidence type="ECO:0000313" key="11">
    <source>
        <dbReference type="Proteomes" id="UP000253727"/>
    </source>
</evidence>
<evidence type="ECO:0000313" key="9">
    <source>
        <dbReference type="EMBL" id="RDC58884.1"/>
    </source>
</evidence>
<sequence length="301" mass="34573">MESLREVVEFVGGPVSLWILAGVYFGSVILERIWAIRGNPDYDNKDALASIGLNLMSSTLNLVLGILIPLALYVLVYDNLRLFEDIALWIAIPIAFLAHELAYYWDHRLNHRVGLLWAFHAIHHSSNEFNHSTAARGFFLDGQLKRLFAVVPAFIGIDPVVYIAVSVLTNAYGIWNHASYVPRLGWLDRVFMTPKMHKVHHANQPQYIDRNYSQVTLLFDRMFSSTAYLDEEPNPGLVKPVYDYNPLTAQFAGLKQLQERMDTAPRWQDKVAYLYRPPEWSHDGICRSDCPKYQLREPQPV</sequence>
<dbReference type="Pfam" id="PF04116">
    <property type="entry name" value="FA_hydroxylase"/>
    <property type="match status" value="1"/>
</dbReference>
<feature type="transmembrane region" description="Helical" evidence="7">
    <location>
        <begin position="86"/>
        <end position="105"/>
    </location>
</feature>
<evidence type="ECO:0000256" key="5">
    <source>
        <dbReference type="ARBA" id="ARBA00023098"/>
    </source>
</evidence>
<keyword evidence="10" id="KW-0503">Monooxygenase</keyword>
<organism evidence="10 11">
    <name type="scientific">Alteripontixanthobacter maritimus</name>
    <dbReference type="NCBI Taxonomy" id="2161824"/>
    <lineage>
        <taxon>Bacteria</taxon>
        <taxon>Pseudomonadati</taxon>
        <taxon>Pseudomonadota</taxon>
        <taxon>Alphaproteobacteria</taxon>
        <taxon>Sphingomonadales</taxon>
        <taxon>Erythrobacteraceae</taxon>
        <taxon>Alteripontixanthobacter</taxon>
    </lineage>
</organism>
<comment type="subcellular location">
    <subcellularLocation>
        <location evidence="1">Endomembrane system</location>
        <topology evidence="1">Multi-pass membrane protein</topology>
    </subcellularLocation>
</comment>
<protein>
    <submittedName>
        <fullName evidence="10">Alkylglycerol monooxygenase</fullName>
        <ecNumber evidence="10">1.14.16.5</ecNumber>
    </submittedName>
</protein>
<evidence type="ECO:0000256" key="1">
    <source>
        <dbReference type="ARBA" id="ARBA00004127"/>
    </source>
</evidence>
<dbReference type="EMBL" id="QBKA01000002">
    <property type="protein sequence ID" value="RDC61336.1"/>
    <property type="molecule type" value="Genomic_DNA"/>
</dbReference>
<evidence type="ECO:0000256" key="7">
    <source>
        <dbReference type="SAM" id="Phobius"/>
    </source>
</evidence>
<gene>
    <name evidence="9" type="primary">agmO</name>
    <name evidence="9" type="ORF">HME9302_00059</name>
    <name evidence="10" type="ORF">HME9302_02557</name>
</gene>
<keyword evidence="3 7" id="KW-1133">Transmembrane helix</keyword>
<evidence type="ECO:0000256" key="6">
    <source>
        <dbReference type="ARBA" id="ARBA00023136"/>
    </source>
</evidence>
<dbReference type="GO" id="GO:0016020">
    <property type="term" value="C:membrane"/>
    <property type="evidence" value="ECO:0007669"/>
    <property type="project" value="GOC"/>
</dbReference>
<keyword evidence="5" id="KW-0443">Lipid metabolism</keyword>
<reference evidence="10 11" key="1">
    <citation type="submission" date="2018-04" db="EMBL/GenBank/DDBJ databases">
        <title>Altererythrobacter sp. HME9302 genome sequencing and assembly.</title>
        <authorList>
            <person name="Kang H."/>
            <person name="Kim H."/>
            <person name="Joh K."/>
        </authorList>
    </citation>
    <scope>NUCLEOTIDE SEQUENCE [LARGE SCALE GENOMIC DNA]</scope>
    <source>
        <strain evidence="10 11">HME9302</strain>
    </source>
</reference>
<dbReference type="PANTHER" id="PTHR21624:SF1">
    <property type="entry name" value="ALKYLGLYCEROL MONOOXYGENASE"/>
    <property type="match status" value="1"/>
</dbReference>
<dbReference type="PANTHER" id="PTHR21624">
    <property type="entry name" value="STEROL DESATURASE-RELATED PROTEIN"/>
    <property type="match status" value="1"/>
</dbReference>
<feature type="transmembrane region" description="Helical" evidence="7">
    <location>
        <begin position="47"/>
        <end position="74"/>
    </location>
</feature>
<dbReference type="GO" id="GO:0050479">
    <property type="term" value="F:glyceryl-ether monooxygenase activity"/>
    <property type="evidence" value="ECO:0007669"/>
    <property type="project" value="UniProtKB-EC"/>
</dbReference>
<evidence type="ECO:0000256" key="2">
    <source>
        <dbReference type="ARBA" id="ARBA00022692"/>
    </source>
</evidence>
<dbReference type="InterPro" id="IPR006694">
    <property type="entry name" value="Fatty_acid_hydroxylase"/>
</dbReference>
<dbReference type="GO" id="GO:0012505">
    <property type="term" value="C:endomembrane system"/>
    <property type="evidence" value="ECO:0007669"/>
    <property type="project" value="UniProtKB-SubCell"/>
</dbReference>
<dbReference type="GO" id="GO:0008610">
    <property type="term" value="P:lipid biosynthetic process"/>
    <property type="evidence" value="ECO:0007669"/>
    <property type="project" value="InterPro"/>
</dbReference>
<feature type="transmembrane region" description="Helical" evidence="7">
    <location>
        <begin position="15"/>
        <end position="35"/>
    </location>
</feature>
<dbReference type="InterPro" id="IPR051689">
    <property type="entry name" value="Sterol_desaturase/TMEM195"/>
</dbReference>